<feature type="transmembrane region" description="Helical" evidence="10">
    <location>
        <begin position="355"/>
        <end position="376"/>
    </location>
</feature>
<reference evidence="13" key="1">
    <citation type="submission" date="2015-02" db="EMBL/GenBank/DDBJ databases">
        <title>Genome sequencing for Strongylocentrotus purpuratus.</title>
        <authorList>
            <person name="Murali S."/>
            <person name="Liu Y."/>
            <person name="Vee V."/>
            <person name="English A."/>
            <person name="Wang M."/>
            <person name="Skinner E."/>
            <person name="Han Y."/>
            <person name="Muzny D.M."/>
            <person name="Worley K.C."/>
            <person name="Gibbs R.A."/>
        </authorList>
    </citation>
    <scope>NUCLEOTIDE SEQUENCE</scope>
</reference>
<dbReference type="InterPro" id="IPR017452">
    <property type="entry name" value="GPCR_Rhodpsn_7TM"/>
</dbReference>
<evidence type="ECO:0000313" key="13">
    <source>
        <dbReference type="Proteomes" id="UP000007110"/>
    </source>
</evidence>
<name>A0A7M7TH38_STRPU</name>
<evidence type="ECO:0000256" key="8">
    <source>
        <dbReference type="ARBA" id="ARBA00023170"/>
    </source>
</evidence>
<feature type="transmembrane region" description="Helical" evidence="10">
    <location>
        <begin position="113"/>
        <end position="134"/>
    </location>
</feature>
<evidence type="ECO:0000256" key="1">
    <source>
        <dbReference type="ARBA" id="ARBA00004651"/>
    </source>
</evidence>
<dbReference type="GeneID" id="591158"/>
<evidence type="ECO:0000256" key="6">
    <source>
        <dbReference type="ARBA" id="ARBA00023136"/>
    </source>
</evidence>
<dbReference type="PRINTS" id="PR00237">
    <property type="entry name" value="GPCRRHODOPSN"/>
</dbReference>
<keyword evidence="2" id="KW-1003">Cell membrane</keyword>
<keyword evidence="7" id="KW-1015">Disulfide bond</keyword>
<sequence>MASILFGTTQNTTIFGEGSWDESWDDNVTIQDPGSTSSSINGILFPAVFASLIVIANIVSLASFCVEKRLRTYNNYFIMNLSILDLLIGLRLGISVAHTHLRYFPFSQNVCKIISGFAHAFTSASNFTVVVICVDRHRATYDPINHFMSRSKQKALLKNAVPWLLGLAFWLPYVTVWEFVEGFDNGVHCLRRFAVLALTQVVTNVVLFFGPFLIIAVLYFRIFTKIKSIGKGNFEKKFATKGQSAGANRSKVVENYSVDDISTISSATTDVELNSADICDDTFDQPTSKKNADGLQRKVPKPAKRESVVEMRKATRTLLLIVIAFVIAWLPSSIIQLTYTIEPALIISGFPRPAYLFFSYLVYANNLLNPISYVVSQPLFRSTVIRMFLCRRR</sequence>
<dbReference type="OrthoDB" id="10071887at2759"/>
<accession>A0A7M7TH38</accession>
<dbReference type="AlphaFoldDB" id="A0A7M7TH38"/>
<dbReference type="InterPro" id="IPR000276">
    <property type="entry name" value="GPCR_Rhodpsn"/>
</dbReference>
<keyword evidence="6 10" id="KW-0472">Membrane</keyword>
<dbReference type="PANTHER" id="PTHR24248">
    <property type="entry name" value="ADRENERGIC RECEPTOR-RELATED G-PROTEIN COUPLED RECEPTOR"/>
    <property type="match status" value="1"/>
</dbReference>
<evidence type="ECO:0000256" key="7">
    <source>
        <dbReference type="ARBA" id="ARBA00023157"/>
    </source>
</evidence>
<evidence type="ECO:0000259" key="11">
    <source>
        <dbReference type="PROSITE" id="PS50262"/>
    </source>
</evidence>
<dbReference type="GO" id="GO:0045202">
    <property type="term" value="C:synapse"/>
    <property type="evidence" value="ECO:0000318"/>
    <property type="project" value="GO_Central"/>
</dbReference>
<dbReference type="GO" id="GO:0005886">
    <property type="term" value="C:plasma membrane"/>
    <property type="evidence" value="ECO:0000318"/>
    <property type="project" value="GO_Central"/>
</dbReference>
<dbReference type="InParanoid" id="A0A7M7TH38"/>
<dbReference type="PANTHER" id="PTHR24248:SF125">
    <property type="entry name" value="DOPAMINE D2-LIKE RECEPTOR"/>
    <property type="match status" value="1"/>
</dbReference>
<dbReference type="GO" id="GO:0030425">
    <property type="term" value="C:dendrite"/>
    <property type="evidence" value="ECO:0000318"/>
    <property type="project" value="GO_Central"/>
</dbReference>
<feature type="transmembrane region" description="Helical" evidence="10">
    <location>
        <begin position="43"/>
        <end position="66"/>
    </location>
</feature>
<dbReference type="PROSITE" id="PS50262">
    <property type="entry name" value="G_PROTEIN_RECEP_F1_2"/>
    <property type="match status" value="1"/>
</dbReference>
<evidence type="ECO:0000313" key="12">
    <source>
        <dbReference type="EnsemblMetazoa" id="XP_795829"/>
    </source>
</evidence>
<feature type="transmembrane region" description="Helical" evidence="10">
    <location>
        <begin position="155"/>
        <end position="173"/>
    </location>
</feature>
<dbReference type="RefSeq" id="XP_795829.1">
    <property type="nucleotide sequence ID" value="XM_790736.2"/>
</dbReference>
<protein>
    <recommendedName>
        <fullName evidence="11">G-protein coupled receptors family 1 profile domain-containing protein</fullName>
    </recommendedName>
</protein>
<feature type="domain" description="G-protein coupled receptors family 1 profile" evidence="11">
    <location>
        <begin position="56"/>
        <end position="373"/>
    </location>
</feature>
<evidence type="ECO:0000256" key="5">
    <source>
        <dbReference type="ARBA" id="ARBA00023040"/>
    </source>
</evidence>
<keyword evidence="5" id="KW-0297">G-protein coupled receptor</keyword>
<evidence type="ECO:0000256" key="9">
    <source>
        <dbReference type="ARBA" id="ARBA00023224"/>
    </source>
</evidence>
<feature type="transmembrane region" description="Helical" evidence="10">
    <location>
        <begin position="317"/>
        <end position="335"/>
    </location>
</feature>
<feature type="transmembrane region" description="Helical" evidence="10">
    <location>
        <begin position="78"/>
        <end position="101"/>
    </location>
</feature>
<dbReference type="SUPFAM" id="SSF81321">
    <property type="entry name" value="Family A G protein-coupled receptor-like"/>
    <property type="match status" value="1"/>
</dbReference>
<dbReference type="Gene3D" id="1.20.1070.10">
    <property type="entry name" value="Rhodopsin 7-helix transmembrane proteins"/>
    <property type="match status" value="1"/>
</dbReference>
<proteinExistence type="predicted"/>
<dbReference type="EnsemblMetazoa" id="XM_790736">
    <property type="protein sequence ID" value="XP_795829"/>
    <property type="gene ID" value="LOC591158"/>
</dbReference>
<keyword evidence="8" id="KW-0675">Receptor</keyword>
<dbReference type="GO" id="GO:0007187">
    <property type="term" value="P:G protein-coupled receptor signaling pathway, coupled to cyclic nucleotide second messenger"/>
    <property type="evidence" value="ECO:0000318"/>
    <property type="project" value="GO_Central"/>
</dbReference>
<dbReference type="Pfam" id="PF00001">
    <property type="entry name" value="7tm_1"/>
    <property type="match status" value="1"/>
</dbReference>
<keyword evidence="9" id="KW-0807">Transducer</keyword>
<comment type="subcellular location">
    <subcellularLocation>
        <location evidence="1">Cell membrane</location>
        <topology evidence="1">Multi-pass membrane protein</topology>
    </subcellularLocation>
</comment>
<reference evidence="12" key="2">
    <citation type="submission" date="2021-01" db="UniProtKB">
        <authorList>
            <consortium name="EnsemblMetazoa"/>
        </authorList>
    </citation>
    <scope>IDENTIFICATION</scope>
</reference>
<organism evidence="12 13">
    <name type="scientific">Strongylocentrotus purpuratus</name>
    <name type="common">Purple sea urchin</name>
    <dbReference type="NCBI Taxonomy" id="7668"/>
    <lineage>
        <taxon>Eukaryota</taxon>
        <taxon>Metazoa</taxon>
        <taxon>Echinodermata</taxon>
        <taxon>Eleutherozoa</taxon>
        <taxon>Echinozoa</taxon>
        <taxon>Echinoidea</taxon>
        <taxon>Euechinoidea</taxon>
        <taxon>Echinacea</taxon>
        <taxon>Camarodonta</taxon>
        <taxon>Echinidea</taxon>
        <taxon>Strongylocentrotidae</taxon>
        <taxon>Strongylocentrotus</taxon>
    </lineage>
</organism>
<keyword evidence="4 10" id="KW-1133">Transmembrane helix</keyword>
<evidence type="ECO:0000256" key="2">
    <source>
        <dbReference type="ARBA" id="ARBA00022475"/>
    </source>
</evidence>
<keyword evidence="13" id="KW-1185">Reference proteome</keyword>
<keyword evidence="3 10" id="KW-0812">Transmembrane</keyword>
<evidence type="ECO:0000256" key="3">
    <source>
        <dbReference type="ARBA" id="ARBA00022692"/>
    </source>
</evidence>
<evidence type="ECO:0000256" key="4">
    <source>
        <dbReference type="ARBA" id="ARBA00022989"/>
    </source>
</evidence>
<dbReference type="GO" id="GO:0016907">
    <property type="term" value="F:G protein-coupled acetylcholine receptor activity"/>
    <property type="evidence" value="ECO:0000318"/>
    <property type="project" value="GO_Central"/>
</dbReference>
<dbReference type="Proteomes" id="UP000007110">
    <property type="component" value="Unassembled WGS sequence"/>
</dbReference>
<evidence type="ECO:0000256" key="10">
    <source>
        <dbReference type="SAM" id="Phobius"/>
    </source>
</evidence>
<dbReference type="GO" id="GO:0007197">
    <property type="term" value="P:adenylate cyclase-inhibiting G protein-coupled acetylcholine receptor signaling pathway"/>
    <property type="evidence" value="ECO:0000318"/>
    <property type="project" value="GO_Central"/>
</dbReference>
<dbReference type="GO" id="GO:0007268">
    <property type="term" value="P:chemical synaptic transmission"/>
    <property type="evidence" value="ECO:0000318"/>
    <property type="project" value="GO_Central"/>
</dbReference>
<feature type="transmembrane region" description="Helical" evidence="10">
    <location>
        <begin position="193"/>
        <end position="220"/>
    </location>
</feature>
<dbReference type="KEGG" id="spu:591158"/>